<evidence type="ECO:0000256" key="1">
    <source>
        <dbReference type="SAM" id="Coils"/>
    </source>
</evidence>
<dbReference type="InterPro" id="IPR027267">
    <property type="entry name" value="AH/BAR_dom_sf"/>
</dbReference>
<dbReference type="EMBL" id="HBFB01001251">
    <property type="protein sequence ID" value="CAD8663477.1"/>
    <property type="molecule type" value="Transcribed_RNA"/>
</dbReference>
<feature type="compositionally biased region" description="Pro residues" evidence="2">
    <location>
        <begin position="381"/>
        <end position="391"/>
    </location>
</feature>
<feature type="region of interest" description="Disordered" evidence="2">
    <location>
        <begin position="351"/>
        <end position="465"/>
    </location>
</feature>
<evidence type="ECO:0008006" key="4">
    <source>
        <dbReference type="Google" id="ProtNLM"/>
    </source>
</evidence>
<keyword evidence="1" id="KW-0175">Coiled coil</keyword>
<protein>
    <recommendedName>
        <fullName evidence="4">BAR domain-containing protein</fullName>
    </recommendedName>
</protein>
<feature type="compositionally biased region" description="Low complexity" evidence="2">
    <location>
        <begin position="299"/>
        <end position="311"/>
    </location>
</feature>
<name>A0A6T8PT08_9CHLO</name>
<feature type="region of interest" description="Disordered" evidence="2">
    <location>
        <begin position="284"/>
        <end position="335"/>
    </location>
</feature>
<reference evidence="3" key="1">
    <citation type="submission" date="2021-01" db="EMBL/GenBank/DDBJ databases">
        <authorList>
            <person name="Corre E."/>
            <person name="Pelletier E."/>
            <person name="Niang G."/>
            <person name="Scheremetjew M."/>
            <person name="Finn R."/>
            <person name="Kale V."/>
            <person name="Holt S."/>
            <person name="Cochrane G."/>
            <person name="Meng A."/>
            <person name="Brown T."/>
            <person name="Cohen L."/>
        </authorList>
    </citation>
    <scope>NUCLEOTIDE SEQUENCE</scope>
    <source>
        <strain evidence="3">SAG 11-49</strain>
    </source>
</reference>
<organism evidence="3">
    <name type="scientific">Chlamydomonas leiostraca</name>
    <dbReference type="NCBI Taxonomy" id="1034604"/>
    <lineage>
        <taxon>Eukaryota</taxon>
        <taxon>Viridiplantae</taxon>
        <taxon>Chlorophyta</taxon>
        <taxon>core chlorophytes</taxon>
        <taxon>Chlorophyceae</taxon>
        <taxon>CS clade</taxon>
        <taxon>Chlamydomonadales</taxon>
        <taxon>Chlamydomonadaceae</taxon>
        <taxon>Chlamydomonas</taxon>
    </lineage>
</organism>
<feature type="compositionally biased region" description="Low complexity" evidence="2">
    <location>
        <begin position="365"/>
        <end position="380"/>
    </location>
</feature>
<evidence type="ECO:0000313" key="3">
    <source>
        <dbReference type="EMBL" id="CAD8663477.1"/>
    </source>
</evidence>
<accession>A0A6T8PT08</accession>
<feature type="coiled-coil region" evidence="1">
    <location>
        <begin position="125"/>
        <end position="155"/>
    </location>
</feature>
<gene>
    <name evidence="3" type="ORF">CLEI1391_LOCUS619</name>
</gene>
<dbReference type="Gene3D" id="1.20.1270.60">
    <property type="entry name" value="Arfaptin homology (AH) domain/BAR domain"/>
    <property type="match status" value="1"/>
</dbReference>
<proteinExistence type="predicted"/>
<dbReference type="AlphaFoldDB" id="A0A6T8PT08"/>
<dbReference type="CDD" id="cd07307">
    <property type="entry name" value="BAR"/>
    <property type="match status" value="1"/>
</dbReference>
<evidence type="ECO:0000256" key="2">
    <source>
        <dbReference type="SAM" id="MobiDB-lite"/>
    </source>
</evidence>
<sequence>MPSSFKRIGEKVRQALGMSSGNKDWRPTSNARNEAMVKEARKFAVQLKALHKDLTGLDKAIESGLGTMRTVLTSPLPRAYDETPIGVVPADKEERMVGVNVNVEGITAASSELKQRLQHEVLHPLEQWLSAYRSIKERNKRVEQLRLDLDTKRRATMALHEKYQKLKAKESKDAETIAFRAQTEEDKMHRHAQRYAEAEAEVFNALLTLIRDTAVLREYAAAALAIIQRCFTLAYTSFDLSSPVPMPLLPPPAVPTPGFPPVSYPADPATSPAYLMPGASMRASTNSVGSGGGAPPYGSPGTSAGGATMAGRPSLAPMPTASRASTNSSGGGVGAGGAYPAAPGVATSQTFTATSAPPKAPPSPNSEAVAAAAAASRPQSALPPPPAPPVALEPVSHPTAAPAVTHADLPPAPAWYAEAKRNATPPVYDDSDDEGGATDHRASNPFKASPSPDPNANPFHRESDD</sequence>
<dbReference type="SUPFAM" id="SSF103657">
    <property type="entry name" value="BAR/IMD domain-like"/>
    <property type="match status" value="1"/>
</dbReference>